<proteinExistence type="predicted"/>
<dbReference type="EMBL" id="MTYI01000118">
    <property type="protein sequence ID" value="PNP51758.1"/>
    <property type="molecule type" value="Genomic_DNA"/>
</dbReference>
<dbReference type="Gene3D" id="3.30.360.10">
    <property type="entry name" value="Dihydrodipicolinate Reductase, domain 2"/>
    <property type="match status" value="1"/>
</dbReference>
<dbReference type="OrthoDB" id="446809at2759"/>
<evidence type="ECO:0000313" key="4">
    <source>
        <dbReference type="Proteomes" id="UP000236290"/>
    </source>
</evidence>
<dbReference type="SUPFAM" id="SSF55347">
    <property type="entry name" value="Glyceraldehyde-3-phosphate dehydrogenase-like, C-terminal domain"/>
    <property type="match status" value="1"/>
</dbReference>
<accession>A0A2K0U1W1</accession>
<dbReference type="Proteomes" id="UP000236290">
    <property type="component" value="Unassembled WGS sequence"/>
</dbReference>
<dbReference type="GO" id="GO:0000166">
    <property type="term" value="F:nucleotide binding"/>
    <property type="evidence" value="ECO:0007669"/>
    <property type="project" value="InterPro"/>
</dbReference>
<dbReference type="Gene3D" id="3.40.50.720">
    <property type="entry name" value="NAD(P)-binding Rossmann-like Domain"/>
    <property type="match status" value="1"/>
</dbReference>
<feature type="domain" description="Gfo/Idh/MocA-like oxidoreductase N-terminal" evidence="1">
    <location>
        <begin position="4"/>
        <end position="133"/>
    </location>
</feature>
<evidence type="ECO:0000259" key="2">
    <source>
        <dbReference type="Pfam" id="PF22685"/>
    </source>
</evidence>
<dbReference type="PANTHER" id="PTHR43708">
    <property type="entry name" value="CONSERVED EXPRESSED OXIDOREDUCTASE (EUROFUNG)"/>
    <property type="match status" value="1"/>
</dbReference>
<organism evidence="3 4">
    <name type="scientific">Trichoderma harzianum</name>
    <name type="common">Hypocrea lixii</name>
    <dbReference type="NCBI Taxonomy" id="5544"/>
    <lineage>
        <taxon>Eukaryota</taxon>
        <taxon>Fungi</taxon>
        <taxon>Dikarya</taxon>
        <taxon>Ascomycota</taxon>
        <taxon>Pezizomycotina</taxon>
        <taxon>Sordariomycetes</taxon>
        <taxon>Hypocreomycetidae</taxon>
        <taxon>Hypocreales</taxon>
        <taxon>Hypocreaceae</taxon>
        <taxon>Trichoderma</taxon>
    </lineage>
</organism>
<comment type="caution">
    <text evidence="3">The sequence shown here is derived from an EMBL/GenBank/DDBJ whole genome shotgun (WGS) entry which is preliminary data.</text>
</comment>
<feature type="domain" description="Gal80p-like C-terminal" evidence="2">
    <location>
        <begin position="141"/>
        <end position="285"/>
    </location>
</feature>
<evidence type="ECO:0000259" key="1">
    <source>
        <dbReference type="Pfam" id="PF01408"/>
    </source>
</evidence>
<name>A0A2K0U1W1_TRIHA</name>
<dbReference type="AlphaFoldDB" id="A0A2K0U1W1"/>
<dbReference type="InterPro" id="IPR051317">
    <property type="entry name" value="Gfo/Idh/MocA_oxidoreduct"/>
</dbReference>
<protein>
    <submittedName>
        <fullName evidence="3">Uncharacterized protein</fullName>
    </submittedName>
</protein>
<dbReference type="Pfam" id="PF22685">
    <property type="entry name" value="Gal80p_C-like"/>
    <property type="match status" value="1"/>
</dbReference>
<dbReference type="Pfam" id="PF01408">
    <property type="entry name" value="GFO_IDH_MocA"/>
    <property type="match status" value="1"/>
</dbReference>
<sequence length="372" mass="40562">MAPIRTAIIGLSSTATTSWASSAHLPYLLSARGRAKYQIVALCNSSVESAKHAIEVFKLPPETKAYGNPQDVADDKDIDLVVVSSRVDVHYETALPSVKAGKHVFVEWPLAHDVAHAKELVDAARAAGGRTLVDNQGREAPPIVKVRQLLEQGRIGKVLSSEVRAFGGTVDRETLLQGLKYFTDRAVGGNIVTISHVLGEFQNIQSHLQLQRPNVLIRDPSTKKVVETVKSNVPDLIIIDGTLAASQIATEGANVLFRFRRGQQFPGEPALTWTINGERGEIRLQAFGGSSLHAGSYGAPVTIEVHDFASDQVQKSEWSWQSWQEELAIVGRSVGVLYDKFADGEFEGKPSFETALVRHEQLATVLAGWDEK</sequence>
<evidence type="ECO:0000313" key="3">
    <source>
        <dbReference type="EMBL" id="PNP51758.1"/>
    </source>
</evidence>
<dbReference type="SUPFAM" id="SSF51735">
    <property type="entry name" value="NAD(P)-binding Rossmann-fold domains"/>
    <property type="match status" value="1"/>
</dbReference>
<gene>
    <name evidence="3" type="ORF">THARTR1_07527</name>
</gene>
<dbReference type="InterPro" id="IPR055080">
    <property type="entry name" value="Gal80p-like_C"/>
</dbReference>
<dbReference type="PANTHER" id="PTHR43708:SF1">
    <property type="entry name" value="GALACTOSE_LACTOSE METABOLISM REGULATORY PROTEIN GAL80"/>
    <property type="match status" value="1"/>
</dbReference>
<dbReference type="InterPro" id="IPR000683">
    <property type="entry name" value="Gfo/Idh/MocA-like_OxRdtase_N"/>
</dbReference>
<reference evidence="3 4" key="1">
    <citation type="submission" date="2017-02" db="EMBL/GenBank/DDBJ databases">
        <title>Genomes of Trichoderma spp. with biocontrol activity.</title>
        <authorList>
            <person name="Gardiner D."/>
            <person name="Kazan K."/>
            <person name="Vos C."/>
            <person name="Harvey P."/>
        </authorList>
    </citation>
    <scope>NUCLEOTIDE SEQUENCE [LARGE SCALE GENOMIC DNA]</scope>
    <source>
        <strain evidence="3 4">Tr1</strain>
    </source>
</reference>
<dbReference type="InterPro" id="IPR036291">
    <property type="entry name" value="NAD(P)-bd_dom_sf"/>
</dbReference>